<accession>A0ABN2PRB5</accession>
<keyword evidence="3" id="KW-0804">Transcription</keyword>
<evidence type="ECO:0000313" key="5">
    <source>
        <dbReference type="EMBL" id="GAA1928993.1"/>
    </source>
</evidence>
<protein>
    <submittedName>
        <fullName evidence="5">LacI family DNA-binding transcriptional regulator</fullName>
    </submittedName>
</protein>
<organism evidence="5 6">
    <name type="scientific">Streptomyces sodiiphilus</name>
    <dbReference type="NCBI Taxonomy" id="226217"/>
    <lineage>
        <taxon>Bacteria</taxon>
        <taxon>Bacillati</taxon>
        <taxon>Actinomycetota</taxon>
        <taxon>Actinomycetes</taxon>
        <taxon>Kitasatosporales</taxon>
        <taxon>Streptomycetaceae</taxon>
        <taxon>Streptomyces</taxon>
    </lineage>
</organism>
<dbReference type="InterPro" id="IPR000843">
    <property type="entry name" value="HTH_LacI"/>
</dbReference>
<dbReference type="InterPro" id="IPR028082">
    <property type="entry name" value="Peripla_BP_I"/>
</dbReference>
<dbReference type="PANTHER" id="PTHR30146">
    <property type="entry name" value="LACI-RELATED TRANSCRIPTIONAL REPRESSOR"/>
    <property type="match status" value="1"/>
</dbReference>
<dbReference type="SMART" id="SM00354">
    <property type="entry name" value="HTH_LACI"/>
    <property type="match status" value="1"/>
</dbReference>
<dbReference type="Gene3D" id="3.40.50.2300">
    <property type="match status" value="2"/>
</dbReference>
<sequence>MAGRAGVSQATVSLVLRDRWRGRVSPARAEAVRAAARELGYRPNLAARTLRTGRTRTALLVVPALTNDFFARVHSGATAVAAEHGFGVVLYASPEGVGPARDPFESASATLDGVIASSMASKALAALRDGGLPLVMLDSDPDDPQAAATVNPDIAGGMRLVTEHLLALGHRRFGHLAARVDSWTFEVRARALRDALGPVPGAEPVRTERASLDVPDGLRAARRLLTSDSRPTAIVCDDDILAAGACKAARRMGLRVPEDVSVTGFADLALATALEPELTTVRLPAEQVGAAGMTALLSVLGGERPGTRALPVELVPRGSTGPAAGREAGS</sequence>
<dbReference type="CDD" id="cd06267">
    <property type="entry name" value="PBP1_LacI_sugar_binding-like"/>
    <property type="match status" value="1"/>
</dbReference>
<evidence type="ECO:0000259" key="4">
    <source>
        <dbReference type="PROSITE" id="PS50932"/>
    </source>
</evidence>
<dbReference type="InterPro" id="IPR046335">
    <property type="entry name" value="LacI/GalR-like_sensor"/>
</dbReference>
<evidence type="ECO:0000313" key="6">
    <source>
        <dbReference type="Proteomes" id="UP001501303"/>
    </source>
</evidence>
<dbReference type="Proteomes" id="UP001501303">
    <property type="component" value="Unassembled WGS sequence"/>
</dbReference>
<proteinExistence type="predicted"/>
<dbReference type="Pfam" id="PF00356">
    <property type="entry name" value="LacI"/>
    <property type="match status" value="1"/>
</dbReference>
<dbReference type="PROSITE" id="PS50932">
    <property type="entry name" value="HTH_LACI_2"/>
    <property type="match status" value="1"/>
</dbReference>
<keyword evidence="6" id="KW-1185">Reference proteome</keyword>
<dbReference type="SUPFAM" id="SSF53822">
    <property type="entry name" value="Periplasmic binding protein-like I"/>
    <property type="match status" value="1"/>
</dbReference>
<reference evidence="5 6" key="1">
    <citation type="journal article" date="2019" name="Int. J. Syst. Evol. Microbiol.">
        <title>The Global Catalogue of Microorganisms (GCM) 10K type strain sequencing project: providing services to taxonomists for standard genome sequencing and annotation.</title>
        <authorList>
            <consortium name="The Broad Institute Genomics Platform"/>
            <consortium name="The Broad Institute Genome Sequencing Center for Infectious Disease"/>
            <person name="Wu L."/>
            <person name="Ma J."/>
        </authorList>
    </citation>
    <scope>NUCLEOTIDE SEQUENCE [LARGE SCALE GENOMIC DNA]</scope>
    <source>
        <strain evidence="5 6">JCM 13581</strain>
    </source>
</reference>
<comment type="caution">
    <text evidence="5">The sequence shown here is derived from an EMBL/GenBank/DDBJ whole genome shotgun (WGS) entry which is preliminary data.</text>
</comment>
<gene>
    <name evidence="5" type="ORF">GCM10009716_40860</name>
</gene>
<dbReference type="SUPFAM" id="SSF47413">
    <property type="entry name" value="lambda repressor-like DNA-binding domains"/>
    <property type="match status" value="1"/>
</dbReference>
<evidence type="ECO:0000256" key="2">
    <source>
        <dbReference type="ARBA" id="ARBA00023125"/>
    </source>
</evidence>
<dbReference type="EMBL" id="BAAAMJ010000054">
    <property type="protein sequence ID" value="GAA1928993.1"/>
    <property type="molecule type" value="Genomic_DNA"/>
</dbReference>
<dbReference type="Gene3D" id="1.10.260.40">
    <property type="entry name" value="lambda repressor-like DNA-binding domains"/>
    <property type="match status" value="1"/>
</dbReference>
<keyword evidence="1" id="KW-0805">Transcription regulation</keyword>
<evidence type="ECO:0000256" key="1">
    <source>
        <dbReference type="ARBA" id="ARBA00023015"/>
    </source>
</evidence>
<dbReference type="GO" id="GO:0003677">
    <property type="term" value="F:DNA binding"/>
    <property type="evidence" value="ECO:0007669"/>
    <property type="project" value="UniProtKB-KW"/>
</dbReference>
<dbReference type="PANTHER" id="PTHR30146:SF138">
    <property type="entry name" value="TRANSCRIPTIONAL REGULATORY PROTEIN"/>
    <property type="match status" value="1"/>
</dbReference>
<dbReference type="Pfam" id="PF13377">
    <property type="entry name" value="Peripla_BP_3"/>
    <property type="match status" value="1"/>
</dbReference>
<keyword evidence="2 5" id="KW-0238">DNA-binding</keyword>
<feature type="domain" description="HTH lacI-type" evidence="4">
    <location>
        <begin position="1"/>
        <end position="52"/>
    </location>
</feature>
<dbReference type="InterPro" id="IPR010982">
    <property type="entry name" value="Lambda_DNA-bd_dom_sf"/>
</dbReference>
<evidence type="ECO:0000256" key="3">
    <source>
        <dbReference type="ARBA" id="ARBA00023163"/>
    </source>
</evidence>
<name>A0ABN2PRB5_9ACTN</name>